<organism evidence="6 7">
    <name type="scientific">Paractinoplanes ferrugineus</name>
    <dbReference type="NCBI Taxonomy" id="113564"/>
    <lineage>
        <taxon>Bacteria</taxon>
        <taxon>Bacillati</taxon>
        <taxon>Actinomycetota</taxon>
        <taxon>Actinomycetes</taxon>
        <taxon>Micromonosporales</taxon>
        <taxon>Micromonosporaceae</taxon>
        <taxon>Paractinoplanes</taxon>
    </lineage>
</organism>
<keyword evidence="2" id="KW-0378">Hydrolase</keyword>
<evidence type="ECO:0000313" key="6">
    <source>
        <dbReference type="EMBL" id="GIE15205.1"/>
    </source>
</evidence>
<sequence>MQAVTSAHQPWHAANLVALDLEGSGAQEHHDEQILEIAAIRLVAGRPDMTTAYTTCLDPGRPIPAKPWISPGLAGLALQGQPAFTDIRDALLTRLHGTYLVGHNVGVDWRLLHRHLPELAPAGLIDTYRLARATDLNGKLGLTDLLARLQLTAAVTSAAPASRPHRALWDTTGAALLLPTLIRRHFTSEPTLQQLLDVAGIPSTPPTAAPTATPSTPANQGTLFD</sequence>
<dbReference type="Pfam" id="PF00929">
    <property type="entry name" value="RNase_T"/>
    <property type="match status" value="1"/>
</dbReference>
<dbReference type="Proteomes" id="UP000598174">
    <property type="component" value="Unassembled WGS sequence"/>
</dbReference>
<dbReference type="Gene3D" id="3.30.420.10">
    <property type="entry name" value="Ribonuclease H-like superfamily/Ribonuclease H"/>
    <property type="match status" value="1"/>
</dbReference>
<dbReference type="InterPro" id="IPR036397">
    <property type="entry name" value="RNaseH_sf"/>
</dbReference>
<dbReference type="PANTHER" id="PTHR30231">
    <property type="entry name" value="DNA POLYMERASE III SUBUNIT EPSILON"/>
    <property type="match status" value="1"/>
</dbReference>
<evidence type="ECO:0000256" key="2">
    <source>
        <dbReference type="ARBA" id="ARBA00022801"/>
    </source>
</evidence>
<dbReference type="PANTHER" id="PTHR30231:SF4">
    <property type="entry name" value="PROTEIN NEN2"/>
    <property type="match status" value="1"/>
</dbReference>
<keyword evidence="7" id="KW-1185">Reference proteome</keyword>
<accession>A0A919J662</accession>
<dbReference type="CDD" id="cd06127">
    <property type="entry name" value="DEDDh"/>
    <property type="match status" value="1"/>
</dbReference>
<feature type="compositionally biased region" description="Low complexity" evidence="4">
    <location>
        <begin position="209"/>
        <end position="218"/>
    </location>
</feature>
<feature type="region of interest" description="Disordered" evidence="4">
    <location>
        <begin position="200"/>
        <end position="225"/>
    </location>
</feature>
<reference evidence="6" key="1">
    <citation type="submission" date="2021-01" db="EMBL/GenBank/DDBJ databases">
        <title>Whole genome shotgun sequence of Actinoplanes ferrugineus NBRC 15555.</title>
        <authorList>
            <person name="Komaki H."/>
            <person name="Tamura T."/>
        </authorList>
    </citation>
    <scope>NUCLEOTIDE SEQUENCE</scope>
    <source>
        <strain evidence="6">NBRC 15555</strain>
    </source>
</reference>
<evidence type="ECO:0000313" key="7">
    <source>
        <dbReference type="Proteomes" id="UP000598174"/>
    </source>
</evidence>
<comment type="caution">
    <text evidence="6">The sequence shown here is derived from an EMBL/GenBank/DDBJ whole genome shotgun (WGS) entry which is preliminary data.</text>
</comment>
<name>A0A919J662_9ACTN</name>
<evidence type="ECO:0000256" key="1">
    <source>
        <dbReference type="ARBA" id="ARBA00022722"/>
    </source>
</evidence>
<evidence type="ECO:0000259" key="5">
    <source>
        <dbReference type="SMART" id="SM00479"/>
    </source>
</evidence>
<keyword evidence="1" id="KW-0540">Nuclease</keyword>
<proteinExistence type="predicted"/>
<evidence type="ECO:0000256" key="3">
    <source>
        <dbReference type="ARBA" id="ARBA00022839"/>
    </source>
</evidence>
<dbReference type="RefSeq" id="WP_344225005.1">
    <property type="nucleotide sequence ID" value="NZ_BAAABP010000085.1"/>
</dbReference>
<dbReference type="InterPro" id="IPR012337">
    <property type="entry name" value="RNaseH-like_sf"/>
</dbReference>
<dbReference type="EMBL" id="BOMM01000063">
    <property type="protein sequence ID" value="GIE15205.1"/>
    <property type="molecule type" value="Genomic_DNA"/>
</dbReference>
<dbReference type="AlphaFoldDB" id="A0A919J662"/>
<dbReference type="GO" id="GO:0003676">
    <property type="term" value="F:nucleic acid binding"/>
    <property type="evidence" value="ECO:0007669"/>
    <property type="project" value="InterPro"/>
</dbReference>
<dbReference type="SUPFAM" id="SSF53098">
    <property type="entry name" value="Ribonuclease H-like"/>
    <property type="match status" value="1"/>
</dbReference>
<dbReference type="GO" id="GO:0008408">
    <property type="term" value="F:3'-5' exonuclease activity"/>
    <property type="evidence" value="ECO:0007669"/>
    <property type="project" value="TreeGrafter"/>
</dbReference>
<feature type="domain" description="Exonuclease" evidence="5">
    <location>
        <begin position="15"/>
        <end position="187"/>
    </location>
</feature>
<evidence type="ECO:0000256" key="4">
    <source>
        <dbReference type="SAM" id="MobiDB-lite"/>
    </source>
</evidence>
<dbReference type="InterPro" id="IPR013520">
    <property type="entry name" value="Ribonucl_H"/>
</dbReference>
<protein>
    <recommendedName>
        <fullName evidence="5">Exonuclease domain-containing protein</fullName>
    </recommendedName>
</protein>
<dbReference type="SMART" id="SM00479">
    <property type="entry name" value="EXOIII"/>
    <property type="match status" value="1"/>
</dbReference>
<keyword evidence="3" id="KW-0269">Exonuclease</keyword>
<gene>
    <name evidence="6" type="ORF">Afe05nite_70450</name>
</gene>